<evidence type="ECO:0000256" key="1">
    <source>
        <dbReference type="ARBA" id="ARBA00004123"/>
    </source>
</evidence>
<evidence type="ECO:0000256" key="6">
    <source>
        <dbReference type="PROSITE-ProRule" id="PRU00035"/>
    </source>
</evidence>
<feature type="region of interest" description="Disordered" evidence="7">
    <location>
        <begin position="478"/>
        <end position="504"/>
    </location>
</feature>
<dbReference type="InterPro" id="IPR036427">
    <property type="entry name" value="Bromodomain-like_sf"/>
</dbReference>
<dbReference type="AlphaFoldDB" id="A0A7T8GPI8"/>
<dbReference type="OrthoDB" id="21648at2759"/>
<feature type="compositionally biased region" description="Basic residues" evidence="7">
    <location>
        <begin position="47"/>
        <end position="66"/>
    </location>
</feature>
<name>A0A7T8GPI8_CALRO</name>
<evidence type="ECO:0000259" key="8">
    <source>
        <dbReference type="PROSITE" id="PS50014"/>
    </source>
</evidence>
<dbReference type="InterPro" id="IPR021900">
    <property type="entry name" value="DUF3512"/>
</dbReference>
<evidence type="ECO:0000313" key="9">
    <source>
        <dbReference type="EMBL" id="QQP35313.1"/>
    </source>
</evidence>
<dbReference type="PROSITE" id="PS50014">
    <property type="entry name" value="BROMODOMAIN_2"/>
    <property type="match status" value="1"/>
</dbReference>
<evidence type="ECO:0000256" key="3">
    <source>
        <dbReference type="ARBA" id="ARBA00023117"/>
    </source>
</evidence>
<dbReference type="Gene3D" id="1.20.920.10">
    <property type="entry name" value="Bromodomain-like"/>
    <property type="match status" value="1"/>
</dbReference>
<dbReference type="PANTHER" id="PTHR22881">
    <property type="entry name" value="BROMODOMAIN CONTAINING PROTEIN"/>
    <property type="match status" value="1"/>
</dbReference>
<dbReference type="GO" id="GO:0005634">
    <property type="term" value="C:nucleus"/>
    <property type="evidence" value="ECO:0007669"/>
    <property type="project" value="UniProtKB-SubCell"/>
</dbReference>
<dbReference type="EMBL" id="CP045907">
    <property type="protein sequence ID" value="QQP35313.1"/>
    <property type="molecule type" value="Genomic_DNA"/>
</dbReference>
<feature type="compositionally biased region" description="Basic residues" evidence="7">
    <location>
        <begin position="1"/>
        <end position="11"/>
    </location>
</feature>
<protein>
    <recommendedName>
        <fullName evidence="8">Bromo domain-containing protein</fullName>
    </recommendedName>
</protein>
<evidence type="ECO:0000256" key="4">
    <source>
        <dbReference type="ARBA" id="ARBA00023163"/>
    </source>
</evidence>
<dbReference type="PANTHER" id="PTHR22881:SF27">
    <property type="entry name" value="BROMODOMAIN CONTAINING 7_9"/>
    <property type="match status" value="1"/>
</dbReference>
<comment type="subcellular location">
    <subcellularLocation>
        <location evidence="1">Nucleus</location>
    </subcellularLocation>
</comment>
<keyword evidence="4" id="KW-0804">Transcription</keyword>
<feature type="region of interest" description="Disordered" evidence="7">
    <location>
        <begin position="1"/>
        <end position="108"/>
    </location>
</feature>
<dbReference type="InterPro" id="IPR001487">
    <property type="entry name" value="Bromodomain"/>
</dbReference>
<keyword evidence="3 6" id="KW-0103">Bromodomain</keyword>
<evidence type="ECO:0000313" key="10">
    <source>
        <dbReference type="Proteomes" id="UP000595437"/>
    </source>
</evidence>
<evidence type="ECO:0000256" key="2">
    <source>
        <dbReference type="ARBA" id="ARBA00023015"/>
    </source>
</evidence>
<feature type="non-terminal residue" evidence="9">
    <location>
        <position position="514"/>
    </location>
</feature>
<accession>A0A7T8GPI8</accession>
<dbReference type="Pfam" id="PF12024">
    <property type="entry name" value="DUF3512"/>
    <property type="match status" value="1"/>
</dbReference>
<feature type="domain" description="Bromo" evidence="8">
    <location>
        <begin position="122"/>
        <end position="192"/>
    </location>
</feature>
<dbReference type="GO" id="GO:0006357">
    <property type="term" value="P:regulation of transcription by RNA polymerase II"/>
    <property type="evidence" value="ECO:0007669"/>
    <property type="project" value="TreeGrafter"/>
</dbReference>
<dbReference type="SMART" id="SM00297">
    <property type="entry name" value="BROMO"/>
    <property type="match status" value="1"/>
</dbReference>
<dbReference type="InterPro" id="IPR051831">
    <property type="entry name" value="Bromodomain_contain_prot"/>
</dbReference>
<dbReference type="Proteomes" id="UP000595437">
    <property type="component" value="Chromosome 18"/>
</dbReference>
<keyword evidence="2" id="KW-0805">Transcription regulation</keyword>
<evidence type="ECO:0000256" key="5">
    <source>
        <dbReference type="ARBA" id="ARBA00023242"/>
    </source>
</evidence>
<dbReference type="PRINTS" id="PR00503">
    <property type="entry name" value="BROMODOMAIN"/>
</dbReference>
<proteinExistence type="predicted"/>
<dbReference type="Pfam" id="PF00439">
    <property type="entry name" value="Bromodomain"/>
    <property type="match status" value="1"/>
</dbReference>
<feature type="region of interest" description="Disordered" evidence="7">
    <location>
        <begin position="242"/>
        <end position="262"/>
    </location>
</feature>
<keyword evidence="5" id="KW-0539">Nucleus</keyword>
<sequence>MGKNKHKKHHKRDSDDVSEIRGAKGLKLILKVGGGGSTPETLEAVSHKKKKKKKDKKRRHHHRDKARSKEEDGGPEEEDGLPEEEDEEEGEVSSSLGGGGPSSLESRSPLSRLLEHLLPALQKRDVDNFFGIPVTDAFAPGYSNIIKEPMDFSTMREKLSSAEYESLETFKSDFELMCRNAMVYNTQGTVYYKAAKKLLALGQRLFTPERLRPLREHLSFMNELGPKELGFELEGPMEPIEDLEGEEEGSPSDAKKPRLESDDLSPEEILAFARQKAAQAAEKAKKKKTQLGFLRQNPDGTTSLSFLTGSDGVIPGTKNERPVLLGSLIGKVKQGTGAIQGYKEDRNNVAKAVYPLYYGAFSSHGPSYDSTFANLTQEETELVYSTYGDDVGVKYAESIMNFGRDCDYAMFIVDHLLDILTGNEHRKTSKYIEEQKTLRKERDLLSKAMSSMDSSNEESLKTLEKEAGLDMSLLDHLKKEDGGIKKEEKSSGPSQEEEEDLLKKNAELIRELAE</sequence>
<organism evidence="9 10">
    <name type="scientific">Caligus rogercresseyi</name>
    <name type="common">Sea louse</name>
    <dbReference type="NCBI Taxonomy" id="217165"/>
    <lineage>
        <taxon>Eukaryota</taxon>
        <taxon>Metazoa</taxon>
        <taxon>Ecdysozoa</taxon>
        <taxon>Arthropoda</taxon>
        <taxon>Crustacea</taxon>
        <taxon>Multicrustacea</taxon>
        <taxon>Hexanauplia</taxon>
        <taxon>Copepoda</taxon>
        <taxon>Siphonostomatoida</taxon>
        <taxon>Caligidae</taxon>
        <taxon>Caligus</taxon>
    </lineage>
</organism>
<dbReference type="SUPFAM" id="SSF47370">
    <property type="entry name" value="Bromodomain"/>
    <property type="match status" value="1"/>
</dbReference>
<feature type="compositionally biased region" description="Basic and acidic residues" evidence="7">
    <location>
        <begin position="478"/>
        <end position="490"/>
    </location>
</feature>
<reference evidence="10" key="1">
    <citation type="submission" date="2021-01" db="EMBL/GenBank/DDBJ databases">
        <title>Caligus Genome Assembly.</title>
        <authorList>
            <person name="Gallardo-Escarate C."/>
        </authorList>
    </citation>
    <scope>NUCLEOTIDE SEQUENCE [LARGE SCALE GENOMIC DNA]</scope>
</reference>
<feature type="compositionally biased region" description="Acidic residues" evidence="7">
    <location>
        <begin position="73"/>
        <end position="91"/>
    </location>
</feature>
<keyword evidence="10" id="KW-1185">Reference proteome</keyword>
<evidence type="ECO:0000256" key="7">
    <source>
        <dbReference type="SAM" id="MobiDB-lite"/>
    </source>
</evidence>
<feature type="compositionally biased region" description="Basic and acidic residues" evidence="7">
    <location>
        <begin position="12"/>
        <end position="22"/>
    </location>
</feature>
<gene>
    <name evidence="9" type="ORF">FKW44_023493</name>
</gene>